<reference evidence="1 2" key="1">
    <citation type="submission" date="2018-04" db="EMBL/GenBank/DDBJ databases">
        <title>Genomic Encyclopedia of Type Strains, Phase IV (KMG-IV): sequencing the most valuable type-strain genomes for metagenomic binning, comparative biology and taxonomic classification.</title>
        <authorList>
            <person name="Goeker M."/>
        </authorList>
    </citation>
    <scope>NUCLEOTIDE SEQUENCE [LARGE SCALE GENOMIC DNA]</scope>
    <source>
        <strain evidence="1 2">DSM 14823</strain>
    </source>
</reference>
<organism evidence="1 2">
    <name type="scientific">Victivallis vadensis</name>
    <dbReference type="NCBI Taxonomy" id="172901"/>
    <lineage>
        <taxon>Bacteria</taxon>
        <taxon>Pseudomonadati</taxon>
        <taxon>Lentisphaerota</taxon>
        <taxon>Lentisphaeria</taxon>
        <taxon>Victivallales</taxon>
        <taxon>Victivallaceae</taxon>
        <taxon>Victivallis</taxon>
    </lineage>
</organism>
<dbReference type="AlphaFoldDB" id="A0A2U1B0F5"/>
<evidence type="ECO:0000313" key="1">
    <source>
        <dbReference type="EMBL" id="PVY42112.1"/>
    </source>
</evidence>
<protein>
    <submittedName>
        <fullName evidence="1">Uncharacterized protein</fullName>
    </submittedName>
</protein>
<comment type="caution">
    <text evidence="1">The sequence shown here is derived from an EMBL/GenBank/DDBJ whole genome shotgun (WGS) entry which is preliminary data.</text>
</comment>
<dbReference type="EMBL" id="QEKH01000012">
    <property type="protein sequence ID" value="PVY42112.1"/>
    <property type="molecule type" value="Genomic_DNA"/>
</dbReference>
<sequence length="40" mass="4462">MKGTDQMNSEDFTHEELLFRFLITMSGIPAPEPMGKGAHP</sequence>
<evidence type="ECO:0000313" key="2">
    <source>
        <dbReference type="Proteomes" id="UP000245959"/>
    </source>
</evidence>
<keyword evidence="2" id="KW-1185">Reference proteome</keyword>
<proteinExistence type="predicted"/>
<gene>
    <name evidence="1" type="ORF">C8D82_112109</name>
</gene>
<dbReference type="Proteomes" id="UP000245959">
    <property type="component" value="Unassembled WGS sequence"/>
</dbReference>
<accession>A0A2U1B0F5</accession>
<name>A0A2U1B0F5_9BACT</name>